<dbReference type="Pfam" id="PF00610">
    <property type="entry name" value="DEP"/>
    <property type="match status" value="1"/>
</dbReference>
<feature type="compositionally biased region" description="Low complexity" evidence="2">
    <location>
        <begin position="782"/>
        <end position="813"/>
    </location>
</feature>
<dbReference type="RefSeq" id="XP_019022907.1">
    <property type="nucleotide sequence ID" value="XM_019165509.1"/>
</dbReference>
<dbReference type="Gene3D" id="1.20.1270.60">
    <property type="entry name" value="Arfaptin homology (AH) domain/BAR domain"/>
    <property type="match status" value="2"/>
</dbReference>
<dbReference type="OrthoDB" id="2155291at2759"/>
<evidence type="ECO:0000259" key="5">
    <source>
        <dbReference type="PROSITE" id="PS51741"/>
    </source>
</evidence>
<dbReference type="PROSITE" id="PS50238">
    <property type="entry name" value="RHOGAP"/>
    <property type="match status" value="1"/>
</dbReference>
<feature type="region of interest" description="Disordered" evidence="2">
    <location>
        <begin position="1"/>
        <end position="36"/>
    </location>
</feature>
<feature type="compositionally biased region" description="Polar residues" evidence="2">
    <location>
        <begin position="1008"/>
        <end position="1019"/>
    </location>
</feature>
<protein>
    <recommendedName>
        <fullName evidence="8">Rho-GAP domain-containing protein</fullName>
    </recommendedName>
</protein>
<feature type="region of interest" description="Disordered" evidence="2">
    <location>
        <begin position="741"/>
        <end position="862"/>
    </location>
</feature>
<evidence type="ECO:0000256" key="2">
    <source>
        <dbReference type="SAM" id="MobiDB-lite"/>
    </source>
</evidence>
<reference evidence="6 7" key="2">
    <citation type="journal article" date="2014" name="J. Gen. Appl. Microbiol.">
        <title>The early diverging ascomycetous budding yeast Saitoella complicata has three histone deacetylases belonging to the Clr6, Hos2, and Rpd3 lineages.</title>
        <authorList>
            <person name="Nishida H."/>
            <person name="Matsumoto T."/>
            <person name="Kondo S."/>
            <person name="Hamamoto M."/>
            <person name="Yoshikawa H."/>
        </authorList>
    </citation>
    <scope>NUCLEOTIDE SEQUENCE [LARGE SCALE GENOMIC DNA]</scope>
    <source>
        <strain evidence="6 7">NRRL Y-17804</strain>
    </source>
</reference>
<dbReference type="GO" id="GO:0007010">
    <property type="term" value="P:cytoskeleton organization"/>
    <property type="evidence" value="ECO:0007669"/>
    <property type="project" value="TreeGrafter"/>
</dbReference>
<dbReference type="Proteomes" id="UP000033140">
    <property type="component" value="Unassembled WGS sequence"/>
</dbReference>
<dbReference type="Gene3D" id="1.10.10.10">
    <property type="entry name" value="Winged helix-like DNA-binding domain superfamily/Winged helix DNA-binding domain"/>
    <property type="match status" value="1"/>
</dbReference>
<dbReference type="GO" id="GO:0005886">
    <property type="term" value="C:plasma membrane"/>
    <property type="evidence" value="ECO:0007669"/>
    <property type="project" value="TreeGrafter"/>
</dbReference>
<dbReference type="AlphaFoldDB" id="A0A0E9NP08"/>
<dbReference type="InterPro" id="IPR027267">
    <property type="entry name" value="AH/BAR_dom_sf"/>
</dbReference>
<feature type="region of interest" description="Disordered" evidence="2">
    <location>
        <begin position="879"/>
        <end position="1055"/>
    </location>
</feature>
<dbReference type="Pfam" id="PF00620">
    <property type="entry name" value="RhoGAP"/>
    <property type="match status" value="1"/>
</dbReference>
<dbReference type="PROSITE" id="PS50186">
    <property type="entry name" value="DEP"/>
    <property type="match status" value="1"/>
</dbReference>
<organism evidence="6 7">
    <name type="scientific">Saitoella complicata (strain BCRC 22490 / CBS 7301 / JCM 7358 / NBRC 10748 / NRRL Y-17804)</name>
    <dbReference type="NCBI Taxonomy" id="698492"/>
    <lineage>
        <taxon>Eukaryota</taxon>
        <taxon>Fungi</taxon>
        <taxon>Dikarya</taxon>
        <taxon>Ascomycota</taxon>
        <taxon>Taphrinomycotina</taxon>
        <taxon>Taphrinomycotina incertae sedis</taxon>
        <taxon>Saitoella</taxon>
    </lineage>
</organism>
<dbReference type="SUPFAM" id="SSF46785">
    <property type="entry name" value="Winged helix' DNA-binding domain"/>
    <property type="match status" value="1"/>
</dbReference>
<feature type="compositionally biased region" description="Polar residues" evidence="2">
    <location>
        <begin position="814"/>
        <end position="831"/>
    </location>
</feature>
<name>A0A0E9NP08_SAICN</name>
<dbReference type="FunFam" id="1.10.555.10:FF:000044">
    <property type="entry name" value="Rho-gtpase-activating protein 8"/>
    <property type="match status" value="1"/>
</dbReference>
<dbReference type="SUPFAM" id="SSF48350">
    <property type="entry name" value="GTPase activation domain, GAP"/>
    <property type="match status" value="1"/>
</dbReference>
<dbReference type="InterPro" id="IPR031160">
    <property type="entry name" value="F_BAR_dom"/>
</dbReference>
<accession>A0A0E9NP08</accession>
<dbReference type="SMART" id="SM00055">
    <property type="entry name" value="FCH"/>
    <property type="match status" value="1"/>
</dbReference>
<dbReference type="Gene3D" id="1.10.555.10">
    <property type="entry name" value="Rho GTPase activation protein"/>
    <property type="match status" value="1"/>
</dbReference>
<dbReference type="InterPro" id="IPR036388">
    <property type="entry name" value="WH-like_DNA-bd_sf"/>
</dbReference>
<evidence type="ECO:0000313" key="7">
    <source>
        <dbReference type="Proteomes" id="UP000033140"/>
    </source>
</evidence>
<sequence>MEQDQDVPPQLGVQDRPLPAAGSSPIPPTVQQSTPQTQLSAVRRASVAGPATSTLSFANSFWSADYASGLGILFSKLQQGCVENAEILALARARKDAEEAYGQRLIDLSKESTTTKGFAGVGVGVAGGFGKDEGASTRKAFDGVKKEMEQAGLNHQKIAANLQTMVLRPFGLWAQDHEQRITRSHDALFSRVKTHDKLSENVKKLRSVYFNKCRLVEDLEEENKYAFQVPQKQDRRDSTNTVTSDVTGVPVLSPTSANPPEIHIEKAPVLIKIGDNSYSPEEIGGLIKKMLTQIPQKDVKVPILGTYQHCSSGDVITEWIMANLGARGVANAEKCGQDLVDNGYLRLVGSVGQRFANSSIFSYQWRPKALIHSSNPQHDPKRDSSTITNMPYVGEYMKSYLDKQAHPDESPAQRLKREATEADETYKVAIKKLDKIRAELEESMFEHLRFVEKCELDRLTAIKSVMLDMSAAISNVIPGIQASVDNMLLYQETISPVNDLRYIIESYRTGPFIPKVVTYESYYSSAREQTFGVDIELKTRADRKRVPNIVSTILSFLDEHYPDLDNDHERRGIWLANVPLPATHHLRHSINDGQAVRKEVLAQYEVAIVAGVLKLYLLELPDSLVSCTVYDLVKTIYATHGNDEDPRNRLNALQNALGQLRKTNIATLDALMTHFVRLIQITNGEESSYVGDLASSLSLCILRPRQPSSLTFDDRHAARLIQDLLGYKDKIFNDLKRASTMVSTMSGRPRAATDESHRRSLEEARRQAVAQAHRERNGANASQSQTSSSGSRPSSRGGSNKSRSPSPPGKRISLQSFGSPSVRSRPTSLAGQETGPRSPRNLSSASFAAVGQGDAPFVPPKEDVQQPVPVALAEPAAPAAAGGAGFAQMRAERDGDAPFMPPSVPHDAAPFNPPQGDAPFVPPKDNESSPIYASLTQAVPTATGDKPPPPSIGKKPSLGRSAVITRRTPSQSFRSRRSIGGRQDLPFTPPSQDAPFVPPTDDADVMTMSHNLQRQSIDAGSSAMRVEQGGLSQRGSLEGRRAVQLTDAPYSDDLT</sequence>
<proteinExistence type="predicted"/>
<evidence type="ECO:0008006" key="8">
    <source>
        <dbReference type="Google" id="ProtNLM"/>
    </source>
</evidence>
<dbReference type="EMBL" id="BACD03000045">
    <property type="protein sequence ID" value="GAO51401.1"/>
    <property type="molecule type" value="Genomic_DNA"/>
</dbReference>
<dbReference type="CDD" id="cd04399">
    <property type="entry name" value="RhoGAP_fRGD2"/>
    <property type="match status" value="1"/>
</dbReference>
<keyword evidence="1" id="KW-0175">Coiled coil</keyword>
<dbReference type="InterPro" id="IPR000198">
    <property type="entry name" value="RhoGAP_dom"/>
</dbReference>
<keyword evidence="7" id="KW-1185">Reference proteome</keyword>
<dbReference type="InterPro" id="IPR036390">
    <property type="entry name" value="WH_DNA-bd_sf"/>
</dbReference>
<dbReference type="PANTHER" id="PTHR23065:SF17">
    <property type="entry name" value="RHO-GTPASE-ACTIVATING PROTEIN RGD2"/>
    <property type="match status" value="1"/>
</dbReference>
<feature type="compositionally biased region" description="Polar residues" evidence="2">
    <location>
        <begin position="928"/>
        <end position="940"/>
    </location>
</feature>
<feature type="compositionally biased region" description="Basic and acidic residues" evidence="2">
    <location>
        <begin position="751"/>
        <end position="777"/>
    </location>
</feature>
<dbReference type="PANTHER" id="PTHR23065">
    <property type="entry name" value="PROLINE-SERINE-THREONINE PHOSPHATASE INTERACTING PROTEIN 1"/>
    <property type="match status" value="1"/>
</dbReference>
<evidence type="ECO:0000313" key="6">
    <source>
        <dbReference type="EMBL" id="GAO51401.1"/>
    </source>
</evidence>
<dbReference type="InterPro" id="IPR001060">
    <property type="entry name" value="FCH_dom"/>
</dbReference>
<dbReference type="GO" id="GO:0007264">
    <property type="term" value="P:small GTPase-mediated signal transduction"/>
    <property type="evidence" value="ECO:0007669"/>
    <property type="project" value="TreeGrafter"/>
</dbReference>
<feature type="domain" description="Rho-GAP" evidence="4">
    <location>
        <begin position="533"/>
        <end position="732"/>
    </location>
</feature>
<feature type="domain" description="F-BAR" evidence="5">
    <location>
        <begin position="55"/>
        <end position="499"/>
    </location>
</feature>
<reference evidence="6 7" key="3">
    <citation type="journal article" date="2015" name="Genome Announc.">
        <title>Draft Genome Sequence of the Archiascomycetous Yeast Saitoella complicata.</title>
        <authorList>
            <person name="Yamauchi K."/>
            <person name="Kondo S."/>
            <person name="Hamamoto M."/>
            <person name="Takahashi Y."/>
            <person name="Ogura Y."/>
            <person name="Hayashi T."/>
            <person name="Nishida H."/>
        </authorList>
    </citation>
    <scope>NUCLEOTIDE SEQUENCE [LARGE SCALE GENOMIC DNA]</scope>
    <source>
        <strain evidence="6 7">NRRL Y-17804</strain>
    </source>
</reference>
<reference evidence="6 7" key="1">
    <citation type="journal article" date="2011" name="J. Gen. Appl. Microbiol.">
        <title>Draft genome sequencing of the enigmatic yeast Saitoella complicata.</title>
        <authorList>
            <person name="Nishida H."/>
            <person name="Hamamoto M."/>
            <person name="Sugiyama J."/>
        </authorList>
    </citation>
    <scope>NUCLEOTIDE SEQUENCE [LARGE SCALE GENOMIC DNA]</scope>
    <source>
        <strain evidence="6 7">NRRL Y-17804</strain>
    </source>
</reference>
<feature type="domain" description="DEP" evidence="3">
    <location>
        <begin position="290"/>
        <end position="365"/>
    </location>
</feature>
<comment type="caution">
    <text evidence="6">The sequence shown here is derived from an EMBL/GenBank/DDBJ whole genome shotgun (WGS) entry which is preliminary data.</text>
</comment>
<gene>
    <name evidence="6" type="ORF">G7K_5503-t1</name>
</gene>
<dbReference type="SUPFAM" id="SSF103657">
    <property type="entry name" value="BAR/IMD domain-like"/>
    <property type="match status" value="1"/>
</dbReference>
<feature type="region of interest" description="Disordered" evidence="2">
    <location>
        <begin position="230"/>
        <end position="258"/>
    </location>
</feature>
<dbReference type="SMART" id="SM00324">
    <property type="entry name" value="RhoGAP"/>
    <property type="match status" value="1"/>
</dbReference>
<dbReference type="OMA" id="RKTWIYE"/>
<dbReference type="InterPro" id="IPR008936">
    <property type="entry name" value="Rho_GTPase_activation_prot"/>
</dbReference>
<dbReference type="PROSITE" id="PS51741">
    <property type="entry name" value="F_BAR"/>
    <property type="match status" value="1"/>
</dbReference>
<dbReference type="GO" id="GO:0005938">
    <property type="term" value="C:cell cortex"/>
    <property type="evidence" value="ECO:0007669"/>
    <property type="project" value="UniProtKB-ARBA"/>
</dbReference>
<evidence type="ECO:0000259" key="3">
    <source>
        <dbReference type="PROSITE" id="PS50186"/>
    </source>
</evidence>
<evidence type="ECO:0000256" key="1">
    <source>
        <dbReference type="PROSITE-ProRule" id="PRU01077"/>
    </source>
</evidence>
<dbReference type="GO" id="GO:0005096">
    <property type="term" value="F:GTPase activator activity"/>
    <property type="evidence" value="ECO:0007669"/>
    <property type="project" value="TreeGrafter"/>
</dbReference>
<dbReference type="InterPro" id="IPR000591">
    <property type="entry name" value="DEP_dom"/>
</dbReference>
<evidence type="ECO:0000259" key="4">
    <source>
        <dbReference type="PROSITE" id="PS50238"/>
    </source>
</evidence>
<dbReference type="STRING" id="698492.A0A0E9NP08"/>
<dbReference type="Pfam" id="PF00611">
    <property type="entry name" value="FCH"/>
    <property type="match status" value="1"/>
</dbReference>
<dbReference type="GO" id="GO:0000935">
    <property type="term" value="C:division septum"/>
    <property type="evidence" value="ECO:0007669"/>
    <property type="project" value="TreeGrafter"/>
</dbReference>